<dbReference type="RefSeq" id="WP_311952399.1">
    <property type="nucleotide sequence ID" value="NZ_JAVLVU010000001.1"/>
</dbReference>
<proteinExistence type="predicted"/>
<dbReference type="EMBL" id="JAVLVU010000001">
    <property type="protein sequence ID" value="MDT3404756.1"/>
    <property type="molecule type" value="Genomic_DNA"/>
</dbReference>
<evidence type="ECO:0000256" key="1">
    <source>
        <dbReference type="SAM" id="SignalP"/>
    </source>
</evidence>
<dbReference type="Proteomes" id="UP001258315">
    <property type="component" value="Unassembled WGS sequence"/>
</dbReference>
<dbReference type="InterPro" id="IPR005151">
    <property type="entry name" value="Tail-specific_protease"/>
</dbReference>
<dbReference type="PANTHER" id="PTHR32060">
    <property type="entry name" value="TAIL-SPECIFIC PROTEASE"/>
    <property type="match status" value="1"/>
</dbReference>
<gene>
    <name evidence="3" type="ORF">QE417_003828</name>
</gene>
<sequence length="371" mass="39916">MKQLILLLCLCFTFTSTFCQIANPGVEVVADTISNKPHFGDGNMGNGSAWFDDFAIEELPKVDTSASNQLIKFGKEVTDIVKRHSLYADSVNWNEVDKNIAELATSGMTMDDSPAIMDLIISKLRAAGDKHSLYQAKTTAQNYAVRNSVTEQPIARLINNNCGYIAVPAFASTSDTAGVNFATKIQQLIQDLDTKQTIKGWIVDLRQNGGGNMYPMIAGLGPLTGEGKLGYFVSPKAKNVKGTAWTYKHGSSGINGNKGVVVKKPYTLRNINNKIAVLIGSGTGSSGEMTVLGFVGKPNAKLFGTPTSGYITANQGFKLSTGAYMYLATRYVADRNQKIYKVNIQPDVTIASGKDGGADLALEAALQWLNE</sequence>
<accession>A0ABU3GYS3</accession>
<feature type="domain" description="Tail specific protease" evidence="2">
    <location>
        <begin position="128"/>
        <end position="351"/>
    </location>
</feature>
<feature type="signal peptide" evidence="1">
    <location>
        <begin position="1"/>
        <end position="21"/>
    </location>
</feature>
<organism evidence="3 4">
    <name type="scientific">Mucilaginibacter terrae</name>
    <dbReference type="NCBI Taxonomy" id="1955052"/>
    <lineage>
        <taxon>Bacteria</taxon>
        <taxon>Pseudomonadati</taxon>
        <taxon>Bacteroidota</taxon>
        <taxon>Sphingobacteriia</taxon>
        <taxon>Sphingobacteriales</taxon>
        <taxon>Sphingobacteriaceae</taxon>
        <taxon>Mucilaginibacter</taxon>
    </lineage>
</organism>
<dbReference type="InterPro" id="IPR029045">
    <property type="entry name" value="ClpP/crotonase-like_dom_sf"/>
</dbReference>
<protein>
    <recommendedName>
        <fullName evidence="2">Tail specific protease domain-containing protein</fullName>
    </recommendedName>
</protein>
<dbReference type="Gene3D" id="3.90.226.10">
    <property type="entry name" value="2-enoyl-CoA Hydratase, Chain A, domain 1"/>
    <property type="match status" value="1"/>
</dbReference>
<dbReference type="PANTHER" id="PTHR32060:SF30">
    <property type="entry name" value="CARBOXY-TERMINAL PROCESSING PROTEASE CTPA"/>
    <property type="match status" value="1"/>
</dbReference>
<feature type="chain" id="PRO_5047454982" description="Tail specific protease domain-containing protein" evidence="1">
    <location>
        <begin position="22"/>
        <end position="371"/>
    </location>
</feature>
<name>A0ABU3GYS3_9SPHI</name>
<keyword evidence="4" id="KW-1185">Reference proteome</keyword>
<evidence type="ECO:0000259" key="2">
    <source>
        <dbReference type="SMART" id="SM00245"/>
    </source>
</evidence>
<evidence type="ECO:0000313" key="4">
    <source>
        <dbReference type="Proteomes" id="UP001258315"/>
    </source>
</evidence>
<dbReference type="SMART" id="SM00245">
    <property type="entry name" value="TSPc"/>
    <property type="match status" value="1"/>
</dbReference>
<reference evidence="4" key="1">
    <citation type="submission" date="2023-07" db="EMBL/GenBank/DDBJ databases">
        <title>Functional and genomic diversity of the sorghum phyllosphere microbiome.</title>
        <authorList>
            <person name="Shade A."/>
        </authorList>
    </citation>
    <scope>NUCLEOTIDE SEQUENCE [LARGE SCALE GENOMIC DNA]</scope>
    <source>
        <strain evidence="4">SORGH_AS_0422</strain>
    </source>
</reference>
<evidence type="ECO:0000313" key="3">
    <source>
        <dbReference type="EMBL" id="MDT3404756.1"/>
    </source>
</evidence>
<dbReference type="SUPFAM" id="SSF52096">
    <property type="entry name" value="ClpP/crotonase"/>
    <property type="match status" value="1"/>
</dbReference>
<dbReference type="Pfam" id="PF03572">
    <property type="entry name" value="Peptidase_S41"/>
    <property type="match status" value="1"/>
</dbReference>
<keyword evidence="1" id="KW-0732">Signal</keyword>
<comment type="caution">
    <text evidence="3">The sequence shown here is derived from an EMBL/GenBank/DDBJ whole genome shotgun (WGS) entry which is preliminary data.</text>
</comment>